<gene>
    <name evidence="1" type="ORF">SDC9_150761</name>
</gene>
<dbReference type="EMBL" id="VSSQ01049454">
    <property type="protein sequence ID" value="MPN03531.1"/>
    <property type="molecule type" value="Genomic_DNA"/>
</dbReference>
<protein>
    <submittedName>
        <fullName evidence="1">Uncharacterized protein</fullName>
    </submittedName>
</protein>
<comment type="caution">
    <text evidence="1">The sequence shown here is derived from an EMBL/GenBank/DDBJ whole genome shotgun (WGS) entry which is preliminary data.</text>
</comment>
<proteinExistence type="predicted"/>
<organism evidence="1">
    <name type="scientific">bioreactor metagenome</name>
    <dbReference type="NCBI Taxonomy" id="1076179"/>
    <lineage>
        <taxon>unclassified sequences</taxon>
        <taxon>metagenomes</taxon>
        <taxon>ecological metagenomes</taxon>
    </lineage>
</organism>
<reference evidence="1" key="1">
    <citation type="submission" date="2019-08" db="EMBL/GenBank/DDBJ databases">
        <authorList>
            <person name="Kucharzyk K."/>
            <person name="Murdoch R.W."/>
            <person name="Higgins S."/>
            <person name="Loffler F."/>
        </authorList>
    </citation>
    <scope>NUCLEOTIDE SEQUENCE</scope>
</reference>
<evidence type="ECO:0000313" key="1">
    <source>
        <dbReference type="EMBL" id="MPN03531.1"/>
    </source>
</evidence>
<accession>A0A645ENE7</accession>
<name>A0A645ENE7_9ZZZZ</name>
<sequence length="60" mass="6545">MRQISANEGVETQNVVPERANDAKASLKLAICALSMLHKVPPVLNDMYKSMTDKSKENGA</sequence>
<dbReference type="AlphaFoldDB" id="A0A645ENE7"/>